<feature type="non-terminal residue" evidence="4">
    <location>
        <position position="50"/>
    </location>
</feature>
<dbReference type="InterPro" id="IPR023626">
    <property type="entry name" value="Ribosomal_eL39_dom_sf"/>
</dbReference>
<protein>
    <submittedName>
        <fullName evidence="4">Uncharacterized protein</fullName>
    </submittedName>
</protein>
<evidence type="ECO:0000313" key="5">
    <source>
        <dbReference type="Proteomes" id="UP000011080"/>
    </source>
</evidence>
<dbReference type="SUPFAM" id="SSF48662">
    <property type="entry name" value="Ribosomal protein L39e"/>
    <property type="match status" value="1"/>
</dbReference>
<gene>
    <name evidence="4" type="ORF">M91_12494</name>
</gene>
<dbReference type="PANTHER" id="PTHR19970:SF26">
    <property type="entry name" value="60S RIBOSOMAL PROTEIN L39 PSEUDOGENE"/>
    <property type="match status" value="1"/>
</dbReference>
<organism evidence="4 5">
    <name type="scientific">Bos mutus</name>
    <name type="common">wild yak</name>
    <dbReference type="NCBI Taxonomy" id="72004"/>
    <lineage>
        <taxon>Eukaryota</taxon>
        <taxon>Metazoa</taxon>
        <taxon>Chordata</taxon>
        <taxon>Craniata</taxon>
        <taxon>Vertebrata</taxon>
        <taxon>Euteleostomi</taxon>
        <taxon>Mammalia</taxon>
        <taxon>Eutheria</taxon>
        <taxon>Laurasiatheria</taxon>
        <taxon>Artiodactyla</taxon>
        <taxon>Ruminantia</taxon>
        <taxon>Pecora</taxon>
        <taxon>Bovidae</taxon>
        <taxon>Bovinae</taxon>
        <taxon>Bos</taxon>
    </lineage>
</organism>
<dbReference type="GO" id="GO:0022625">
    <property type="term" value="C:cytosolic large ribosomal subunit"/>
    <property type="evidence" value="ECO:0007669"/>
    <property type="project" value="TreeGrafter"/>
</dbReference>
<sequence>MSSPKTFRIKRFLAKKQEQSCPIPQRIRVKTANKLGCTSENRPWRRAKLG</sequence>
<dbReference type="AlphaFoldDB" id="L8I7Y4"/>
<name>L8I7Y4_9CETA</name>
<dbReference type="Proteomes" id="UP000011080">
    <property type="component" value="Unassembled WGS sequence"/>
</dbReference>
<dbReference type="Gene3D" id="1.10.1620.10">
    <property type="entry name" value="Ribosomal protein L39e"/>
    <property type="match status" value="1"/>
</dbReference>
<evidence type="ECO:0000256" key="2">
    <source>
        <dbReference type="ARBA" id="ARBA00022980"/>
    </source>
</evidence>
<keyword evidence="2" id="KW-0689">Ribosomal protein</keyword>
<accession>L8I7Y4</accession>
<comment type="similarity">
    <text evidence="1">Belongs to the eukaryotic ribosomal protein eL39 family.</text>
</comment>
<dbReference type="GO" id="GO:0003735">
    <property type="term" value="F:structural constituent of ribosome"/>
    <property type="evidence" value="ECO:0007669"/>
    <property type="project" value="InterPro"/>
</dbReference>
<dbReference type="EMBL" id="JH881794">
    <property type="protein sequence ID" value="ELR52256.1"/>
    <property type="molecule type" value="Genomic_DNA"/>
</dbReference>
<dbReference type="PANTHER" id="PTHR19970">
    <property type="entry name" value="RIBOSOMAL PROTEIN L39E"/>
    <property type="match status" value="1"/>
</dbReference>
<dbReference type="Pfam" id="PF00832">
    <property type="entry name" value="Ribosomal_L39"/>
    <property type="match status" value="1"/>
</dbReference>
<keyword evidence="3" id="KW-0687">Ribonucleoprotein</keyword>
<proteinExistence type="inferred from homology"/>
<evidence type="ECO:0000313" key="4">
    <source>
        <dbReference type="EMBL" id="ELR52256.1"/>
    </source>
</evidence>
<dbReference type="FunFam" id="1.10.1620.10:FF:000001">
    <property type="entry name" value="60S ribosomal protein-like L39"/>
    <property type="match status" value="1"/>
</dbReference>
<evidence type="ECO:0000256" key="1">
    <source>
        <dbReference type="ARBA" id="ARBA00009339"/>
    </source>
</evidence>
<dbReference type="GO" id="GO:0006412">
    <property type="term" value="P:translation"/>
    <property type="evidence" value="ECO:0007669"/>
    <property type="project" value="InterPro"/>
</dbReference>
<dbReference type="InterPro" id="IPR000077">
    <property type="entry name" value="Ribosomal_eL39"/>
</dbReference>
<reference evidence="4 5" key="1">
    <citation type="journal article" date="2012" name="Nat. Genet.">
        <title>The yak genome and adaptation to life at high altitude.</title>
        <authorList>
            <person name="Qiu Q."/>
            <person name="Zhang G."/>
            <person name="Ma T."/>
            <person name="Qian W."/>
            <person name="Wang J."/>
            <person name="Ye Z."/>
            <person name="Cao C."/>
            <person name="Hu Q."/>
            <person name="Kim J."/>
            <person name="Larkin D.M."/>
            <person name="Auvil L."/>
            <person name="Capitanu B."/>
            <person name="Ma J."/>
            <person name="Lewin H.A."/>
            <person name="Qian X."/>
            <person name="Lang Y."/>
            <person name="Zhou R."/>
            <person name="Wang L."/>
            <person name="Wang K."/>
            <person name="Xia J."/>
            <person name="Liao S."/>
            <person name="Pan S."/>
            <person name="Lu X."/>
            <person name="Hou H."/>
            <person name="Wang Y."/>
            <person name="Zang X."/>
            <person name="Yin Y."/>
            <person name="Ma H."/>
            <person name="Zhang J."/>
            <person name="Wang Z."/>
            <person name="Zhang Y."/>
            <person name="Zhang D."/>
            <person name="Yonezawa T."/>
            <person name="Hasegawa M."/>
            <person name="Zhong Y."/>
            <person name="Liu W."/>
            <person name="Zhang Y."/>
            <person name="Huang Z."/>
            <person name="Zhang S."/>
            <person name="Long R."/>
            <person name="Yang H."/>
            <person name="Wang J."/>
            <person name="Lenstra J.A."/>
            <person name="Cooper D.N."/>
            <person name="Wu Y."/>
            <person name="Wang J."/>
            <person name="Shi P."/>
            <person name="Wang J."/>
            <person name="Liu J."/>
        </authorList>
    </citation>
    <scope>NUCLEOTIDE SEQUENCE [LARGE SCALE GENOMIC DNA]</scope>
    <source>
        <strain evidence="5">yakQH1</strain>
    </source>
</reference>
<evidence type="ECO:0000256" key="3">
    <source>
        <dbReference type="ARBA" id="ARBA00023274"/>
    </source>
</evidence>